<dbReference type="EMBL" id="VKHS01000318">
    <property type="protein sequence ID" value="MBB0230629.1"/>
    <property type="molecule type" value="Genomic_DNA"/>
</dbReference>
<name>A0A7W3T467_9ACTN</name>
<protein>
    <submittedName>
        <fullName evidence="2">Uncharacterized protein</fullName>
    </submittedName>
</protein>
<dbReference type="RefSeq" id="WP_182664256.1">
    <property type="nucleotide sequence ID" value="NZ_VKHS01000318.1"/>
</dbReference>
<organism evidence="2 3">
    <name type="scientific">Streptomyces calidiresistens</name>
    <dbReference type="NCBI Taxonomy" id="1485586"/>
    <lineage>
        <taxon>Bacteria</taxon>
        <taxon>Bacillati</taxon>
        <taxon>Actinomycetota</taxon>
        <taxon>Actinomycetes</taxon>
        <taxon>Kitasatosporales</taxon>
        <taxon>Streptomycetaceae</taxon>
        <taxon>Streptomyces</taxon>
    </lineage>
</organism>
<reference evidence="3" key="1">
    <citation type="submission" date="2019-10" db="EMBL/GenBank/DDBJ databases">
        <title>Streptomyces sp. nov., a novel actinobacterium isolated from alkaline environment.</title>
        <authorList>
            <person name="Golinska P."/>
        </authorList>
    </citation>
    <scope>NUCLEOTIDE SEQUENCE [LARGE SCALE GENOMIC DNA]</scope>
    <source>
        <strain evidence="3">DSM 42108</strain>
    </source>
</reference>
<proteinExistence type="predicted"/>
<evidence type="ECO:0000313" key="2">
    <source>
        <dbReference type="EMBL" id="MBB0230629.1"/>
    </source>
</evidence>
<comment type="caution">
    <text evidence="2">The sequence shown here is derived from an EMBL/GenBank/DDBJ whole genome shotgun (WGS) entry which is preliminary data.</text>
</comment>
<accession>A0A7W3T467</accession>
<keyword evidence="3" id="KW-1185">Reference proteome</keyword>
<gene>
    <name evidence="2" type="ORF">FOE67_14165</name>
</gene>
<dbReference type="Proteomes" id="UP000530234">
    <property type="component" value="Unassembled WGS sequence"/>
</dbReference>
<sequence>MALAETVEQLRQNIAAGRTTRAEAIRDLVENHRLTEAGATDLLDTTALTAMPNNRTPTNPPWLVLRADGKPPSGR</sequence>
<evidence type="ECO:0000256" key="1">
    <source>
        <dbReference type="SAM" id="MobiDB-lite"/>
    </source>
</evidence>
<evidence type="ECO:0000313" key="3">
    <source>
        <dbReference type="Proteomes" id="UP000530234"/>
    </source>
</evidence>
<feature type="region of interest" description="Disordered" evidence="1">
    <location>
        <begin position="50"/>
        <end position="75"/>
    </location>
</feature>
<dbReference type="AlphaFoldDB" id="A0A7W3T467"/>